<feature type="compositionally biased region" description="Low complexity" evidence="2">
    <location>
        <begin position="531"/>
        <end position="542"/>
    </location>
</feature>
<dbReference type="EMBL" id="KQ434869">
    <property type="protein sequence ID" value="KZC09252.1"/>
    <property type="molecule type" value="Genomic_DNA"/>
</dbReference>
<protein>
    <submittedName>
        <fullName evidence="3">Protein regulator of cytokinesis 1</fullName>
    </submittedName>
</protein>
<evidence type="ECO:0000313" key="3">
    <source>
        <dbReference type="EMBL" id="KZC09252.1"/>
    </source>
</evidence>
<dbReference type="Proteomes" id="UP000076502">
    <property type="component" value="Unassembled WGS sequence"/>
</dbReference>
<dbReference type="STRING" id="178035.A0A154PBL9"/>
<organism evidence="3 4">
    <name type="scientific">Dufourea novaeangliae</name>
    <name type="common">Sweat bee</name>
    <dbReference type="NCBI Taxonomy" id="178035"/>
    <lineage>
        <taxon>Eukaryota</taxon>
        <taxon>Metazoa</taxon>
        <taxon>Ecdysozoa</taxon>
        <taxon>Arthropoda</taxon>
        <taxon>Hexapoda</taxon>
        <taxon>Insecta</taxon>
        <taxon>Pterygota</taxon>
        <taxon>Neoptera</taxon>
        <taxon>Endopterygota</taxon>
        <taxon>Hymenoptera</taxon>
        <taxon>Apocrita</taxon>
        <taxon>Aculeata</taxon>
        <taxon>Apoidea</taxon>
        <taxon>Anthophila</taxon>
        <taxon>Halictidae</taxon>
        <taxon>Rophitinae</taxon>
        <taxon>Dufourea</taxon>
    </lineage>
</organism>
<proteinExistence type="predicted"/>
<evidence type="ECO:0000313" key="4">
    <source>
        <dbReference type="Proteomes" id="UP000076502"/>
    </source>
</evidence>
<name>A0A154PBL9_DUFNO</name>
<keyword evidence="4" id="KW-1185">Reference proteome</keyword>
<dbReference type="GO" id="GO:0051256">
    <property type="term" value="P:mitotic spindle midzone assembly"/>
    <property type="evidence" value="ECO:0007669"/>
    <property type="project" value="TreeGrafter"/>
</dbReference>
<feature type="compositionally biased region" description="Basic residues" evidence="2">
    <location>
        <begin position="485"/>
        <end position="498"/>
    </location>
</feature>
<feature type="coiled-coil region" evidence="1">
    <location>
        <begin position="394"/>
        <end position="461"/>
    </location>
</feature>
<feature type="compositionally biased region" description="Basic residues" evidence="2">
    <location>
        <begin position="521"/>
        <end position="530"/>
    </location>
</feature>
<dbReference type="InterPro" id="IPR007145">
    <property type="entry name" value="MAP65_Ase1_PRC1"/>
</dbReference>
<evidence type="ECO:0000256" key="1">
    <source>
        <dbReference type="SAM" id="Coils"/>
    </source>
</evidence>
<sequence>MANLSEWEPLIEKTTVNLRNALSTLQSIWTDIGFTEEARALYCEQAFNHIHDLLNDMINESQDKKTALLNNVKQLVEQVSVMSKELGMDARTTGYEDLPLKEVEEVLRTDFRKLQYCKEQRLSLLKELHAKEHSLCIMLGTQPIGIEEKLPTEEELNSFKLYLETQEGEKNRLESNFKEMRRGIVKMMDELGISPSTNFEHLVYKDSENFVFSSNNMSKLRELKDHLKHQVERAKEYVESIKQELIALWKYLDEPERVCQSFLSSYVGYSTATIGTLQTELERCKEKRKQNISRYVSQVRSELVKLWDQCKFSEQQRKQFNYFNCQTYTEDLLTLHELEVKRLQDFYKANKSIFELLEERNDLWSKMKELLQRANDPDRFYNRGGQLLMEEKERKTIQKKLPKIEEQLRTLIQQFESVNEEPFTVNGMSVDELLKESWEHLNEEKETIKKARKEAKDKSVKKITLSASKKIVSNSGKKTPSVLSTKRHTPHSISKRKLLFTPSPNTSAKRRNLSIKNSGSKNRRSGRVSKKIIQSANKSSKSSTKKENSESQSSTVTNTTYNQFKEHLEDRRELRSSLLPEQVLMNATRANVKTPVRTPAKPLRKNMPIITITTTPKLSKSQTHKSPRSPRLVQATRLAAVSTNLPIIF</sequence>
<accession>A0A154PBL9</accession>
<keyword evidence="1" id="KW-0175">Coiled coil</keyword>
<dbReference type="GO" id="GO:0005737">
    <property type="term" value="C:cytoplasm"/>
    <property type="evidence" value="ECO:0007669"/>
    <property type="project" value="TreeGrafter"/>
</dbReference>
<dbReference type="OMA" id="IDVQINC"/>
<dbReference type="Gene3D" id="1.20.58.1520">
    <property type="match status" value="1"/>
</dbReference>
<evidence type="ECO:0000256" key="2">
    <source>
        <dbReference type="SAM" id="MobiDB-lite"/>
    </source>
</evidence>
<gene>
    <name evidence="3" type="ORF">WN55_10992</name>
</gene>
<feature type="region of interest" description="Disordered" evidence="2">
    <location>
        <begin position="471"/>
        <end position="568"/>
    </location>
</feature>
<dbReference type="GO" id="GO:1990023">
    <property type="term" value="C:mitotic spindle midzone"/>
    <property type="evidence" value="ECO:0007669"/>
    <property type="project" value="TreeGrafter"/>
</dbReference>
<feature type="coiled-coil region" evidence="1">
    <location>
        <begin position="217"/>
        <end position="244"/>
    </location>
</feature>
<dbReference type="PANTHER" id="PTHR19321">
    <property type="entry name" value="PROTEIN REGULATOR OF CYTOKINESIS 1 PRC1-RELATED"/>
    <property type="match status" value="1"/>
</dbReference>
<reference evidence="3 4" key="1">
    <citation type="submission" date="2015-07" db="EMBL/GenBank/DDBJ databases">
        <title>The genome of Dufourea novaeangliae.</title>
        <authorList>
            <person name="Pan H."/>
            <person name="Kapheim K."/>
        </authorList>
    </citation>
    <scope>NUCLEOTIDE SEQUENCE [LARGE SCALE GENOMIC DNA]</scope>
    <source>
        <strain evidence="3">0120121106</strain>
        <tissue evidence="3">Whole body</tissue>
    </source>
</reference>
<dbReference type="OrthoDB" id="642895at2759"/>
<dbReference type="PANTHER" id="PTHR19321:SF41">
    <property type="entry name" value="FASCETTO-RELATED"/>
    <property type="match status" value="1"/>
</dbReference>
<dbReference type="Pfam" id="PF03999">
    <property type="entry name" value="MAP65_ASE1"/>
    <property type="match status" value="1"/>
</dbReference>
<dbReference type="GO" id="GO:0008017">
    <property type="term" value="F:microtubule binding"/>
    <property type="evidence" value="ECO:0007669"/>
    <property type="project" value="InterPro"/>
</dbReference>
<dbReference type="AlphaFoldDB" id="A0A154PBL9"/>
<feature type="compositionally biased region" description="Polar residues" evidence="2">
    <location>
        <begin position="471"/>
        <end position="484"/>
    </location>
</feature>